<keyword evidence="1" id="KW-0472">Membrane</keyword>
<organism evidence="2 3">
    <name type="scientific">Aspergillus glaucus CBS 516.65</name>
    <dbReference type="NCBI Taxonomy" id="1160497"/>
    <lineage>
        <taxon>Eukaryota</taxon>
        <taxon>Fungi</taxon>
        <taxon>Dikarya</taxon>
        <taxon>Ascomycota</taxon>
        <taxon>Pezizomycotina</taxon>
        <taxon>Eurotiomycetes</taxon>
        <taxon>Eurotiomycetidae</taxon>
        <taxon>Eurotiales</taxon>
        <taxon>Aspergillaceae</taxon>
        <taxon>Aspergillus</taxon>
        <taxon>Aspergillus subgen. Aspergillus</taxon>
    </lineage>
</organism>
<name>A0A1L9V7T6_ASPGL</name>
<dbReference type="VEuPathDB" id="FungiDB:ASPGLDRAFT_85358"/>
<evidence type="ECO:0000313" key="2">
    <source>
        <dbReference type="EMBL" id="OJJ79994.1"/>
    </source>
</evidence>
<dbReference type="RefSeq" id="XP_022396692.1">
    <property type="nucleotide sequence ID" value="XM_022550329.1"/>
</dbReference>
<keyword evidence="3" id="KW-1185">Reference proteome</keyword>
<dbReference type="AlphaFoldDB" id="A0A1L9V7T6"/>
<dbReference type="GeneID" id="34466589"/>
<gene>
    <name evidence="2" type="ORF">ASPGLDRAFT_85358</name>
</gene>
<accession>A0A1L9V7T6</accession>
<protein>
    <submittedName>
        <fullName evidence="2">Uncharacterized protein</fullName>
    </submittedName>
</protein>
<dbReference type="EMBL" id="KV878913">
    <property type="protein sequence ID" value="OJJ79994.1"/>
    <property type="molecule type" value="Genomic_DNA"/>
</dbReference>
<evidence type="ECO:0000313" key="3">
    <source>
        <dbReference type="Proteomes" id="UP000184300"/>
    </source>
</evidence>
<evidence type="ECO:0000256" key="1">
    <source>
        <dbReference type="SAM" id="Phobius"/>
    </source>
</evidence>
<keyword evidence="1" id="KW-0812">Transmembrane</keyword>
<reference evidence="3" key="1">
    <citation type="journal article" date="2017" name="Genome Biol.">
        <title>Comparative genomics reveals high biological diversity and specific adaptations in the industrially and medically important fungal genus Aspergillus.</title>
        <authorList>
            <person name="de Vries R.P."/>
            <person name="Riley R."/>
            <person name="Wiebenga A."/>
            <person name="Aguilar-Osorio G."/>
            <person name="Amillis S."/>
            <person name="Uchima C.A."/>
            <person name="Anderluh G."/>
            <person name="Asadollahi M."/>
            <person name="Askin M."/>
            <person name="Barry K."/>
            <person name="Battaglia E."/>
            <person name="Bayram O."/>
            <person name="Benocci T."/>
            <person name="Braus-Stromeyer S.A."/>
            <person name="Caldana C."/>
            <person name="Canovas D."/>
            <person name="Cerqueira G.C."/>
            <person name="Chen F."/>
            <person name="Chen W."/>
            <person name="Choi C."/>
            <person name="Clum A."/>
            <person name="Dos Santos R.A."/>
            <person name="Damasio A.R."/>
            <person name="Diallinas G."/>
            <person name="Emri T."/>
            <person name="Fekete E."/>
            <person name="Flipphi M."/>
            <person name="Freyberg S."/>
            <person name="Gallo A."/>
            <person name="Gournas C."/>
            <person name="Habgood R."/>
            <person name="Hainaut M."/>
            <person name="Harispe M.L."/>
            <person name="Henrissat B."/>
            <person name="Hilden K.S."/>
            <person name="Hope R."/>
            <person name="Hossain A."/>
            <person name="Karabika E."/>
            <person name="Karaffa L."/>
            <person name="Karanyi Z."/>
            <person name="Krasevec N."/>
            <person name="Kuo A."/>
            <person name="Kusch H."/>
            <person name="LaButti K."/>
            <person name="Lagendijk E.L."/>
            <person name="Lapidus A."/>
            <person name="Levasseur A."/>
            <person name="Lindquist E."/>
            <person name="Lipzen A."/>
            <person name="Logrieco A.F."/>
            <person name="MacCabe A."/>
            <person name="Maekelae M.R."/>
            <person name="Malavazi I."/>
            <person name="Melin P."/>
            <person name="Meyer V."/>
            <person name="Mielnichuk N."/>
            <person name="Miskei M."/>
            <person name="Molnar A.P."/>
            <person name="Mule G."/>
            <person name="Ngan C.Y."/>
            <person name="Orejas M."/>
            <person name="Orosz E."/>
            <person name="Ouedraogo J.P."/>
            <person name="Overkamp K.M."/>
            <person name="Park H.-S."/>
            <person name="Perrone G."/>
            <person name="Piumi F."/>
            <person name="Punt P.J."/>
            <person name="Ram A.F."/>
            <person name="Ramon A."/>
            <person name="Rauscher S."/>
            <person name="Record E."/>
            <person name="Riano-Pachon D.M."/>
            <person name="Robert V."/>
            <person name="Roehrig J."/>
            <person name="Ruller R."/>
            <person name="Salamov A."/>
            <person name="Salih N.S."/>
            <person name="Samson R.A."/>
            <person name="Sandor E."/>
            <person name="Sanguinetti M."/>
            <person name="Schuetze T."/>
            <person name="Sepcic K."/>
            <person name="Shelest E."/>
            <person name="Sherlock G."/>
            <person name="Sophianopoulou V."/>
            <person name="Squina F.M."/>
            <person name="Sun H."/>
            <person name="Susca A."/>
            <person name="Todd R.B."/>
            <person name="Tsang A."/>
            <person name="Unkles S.E."/>
            <person name="van de Wiele N."/>
            <person name="van Rossen-Uffink D."/>
            <person name="Oliveira J.V."/>
            <person name="Vesth T.C."/>
            <person name="Visser J."/>
            <person name="Yu J.-H."/>
            <person name="Zhou M."/>
            <person name="Andersen M.R."/>
            <person name="Archer D.B."/>
            <person name="Baker S.E."/>
            <person name="Benoit I."/>
            <person name="Brakhage A.A."/>
            <person name="Braus G.H."/>
            <person name="Fischer R."/>
            <person name="Frisvad J.C."/>
            <person name="Goldman G.H."/>
            <person name="Houbraken J."/>
            <person name="Oakley B."/>
            <person name="Pocsi I."/>
            <person name="Scazzocchio C."/>
            <person name="Seiboth B."/>
            <person name="vanKuyk P.A."/>
            <person name="Wortman J."/>
            <person name="Dyer P.S."/>
            <person name="Grigoriev I.V."/>
        </authorList>
    </citation>
    <scope>NUCLEOTIDE SEQUENCE [LARGE SCALE GENOMIC DNA]</scope>
    <source>
        <strain evidence="3">CBS 516.65</strain>
    </source>
</reference>
<feature type="transmembrane region" description="Helical" evidence="1">
    <location>
        <begin position="69"/>
        <end position="89"/>
    </location>
</feature>
<keyword evidence="1" id="KW-1133">Transmembrane helix</keyword>
<proteinExistence type="predicted"/>
<sequence>MSAVMTRMYLNPRDLVSGVTEGDSDTTESWGADASFRRTGYSVPCTLQLQRAVRSTQGNNPTAAGVGQIIIIAIVGSETYTVLCTLYLYKYTMKNVPYSNKGAPGMLLTGEGEFPGDLRRAAGAIEAHIQGFERHGSTTVMKAIHGREQAGTGWEMRRLSLCKYSFALGTMIVQRDKGKS</sequence>
<dbReference type="Proteomes" id="UP000184300">
    <property type="component" value="Unassembled WGS sequence"/>
</dbReference>